<accession>C0NL78</accession>
<gene>
    <name evidence="1" type="ORF">HCBG_03908</name>
</gene>
<protein>
    <submittedName>
        <fullName evidence="1">Uncharacterized protein</fullName>
    </submittedName>
</protein>
<evidence type="ECO:0000313" key="1">
    <source>
        <dbReference type="EMBL" id="EEH08619.1"/>
    </source>
</evidence>
<sequence length="170" mass="19825">MSMNTEPVRLSYLCAMDSEIIFGLSPSKLSAYAWTNLLCTKWMADTSWYWRSEHILLRGHSPRSDLDYWEEALAGRGRPERSWFPRRLYELSEIIQPTHLALFNPKCHSLPPLLRPTFNNLYPKKNEQGNQVCDSDLKKLLRYAGKFAVEHSHHDRTNRLLLGMIPDSGY</sequence>
<proteinExistence type="predicted"/>
<evidence type="ECO:0000313" key="2">
    <source>
        <dbReference type="Proteomes" id="UP000001631"/>
    </source>
</evidence>
<dbReference type="GeneID" id="69036924"/>
<dbReference type="VEuPathDB" id="FungiDB:I7I50_07685"/>
<reference evidence="1" key="1">
    <citation type="submission" date="2009-02" db="EMBL/GenBank/DDBJ databases">
        <title>The Genome Sequence of Ajellomyces capsulatus strain G186AR.</title>
        <authorList>
            <consortium name="The Broad Institute Genome Sequencing Platform"/>
            <person name="Champion M."/>
            <person name="Cuomo C."/>
            <person name="Ma L.-J."/>
            <person name="Henn M.R."/>
            <person name="Sil A."/>
            <person name="Goldman B."/>
            <person name="Young S.K."/>
            <person name="Kodira C.D."/>
            <person name="Zeng Q."/>
            <person name="Koehrsen M."/>
            <person name="Alvarado L."/>
            <person name="Berlin A."/>
            <person name="Borenstein D."/>
            <person name="Chen Z."/>
            <person name="Engels R."/>
            <person name="Freedman E."/>
            <person name="Gellesch M."/>
            <person name="Goldberg J."/>
            <person name="Griggs A."/>
            <person name="Gujja S."/>
            <person name="Heiman D."/>
            <person name="Hepburn T."/>
            <person name="Howarth C."/>
            <person name="Jen D."/>
            <person name="Larson L."/>
            <person name="Lewis B."/>
            <person name="Mehta T."/>
            <person name="Park D."/>
            <person name="Pearson M."/>
            <person name="Roberts A."/>
            <person name="Saif S."/>
            <person name="Shea T."/>
            <person name="Shenoy N."/>
            <person name="Sisk P."/>
            <person name="Stolte C."/>
            <person name="Sykes S."/>
            <person name="Walk T."/>
            <person name="White J."/>
            <person name="Yandava C."/>
            <person name="Klein B."/>
            <person name="McEwen J.G."/>
            <person name="Puccia R."/>
            <person name="Goldman G.H."/>
            <person name="Felipe M.S."/>
            <person name="Nino-Vega G."/>
            <person name="San-Blas G."/>
            <person name="Taylor J."/>
            <person name="Mendoza L."/>
            <person name="Galagan J."/>
            <person name="Nusbaum C."/>
            <person name="Birren B."/>
        </authorList>
    </citation>
    <scope>NUCLEOTIDE SEQUENCE</scope>
    <source>
        <strain evidence="1">G186AR</strain>
    </source>
</reference>
<keyword evidence="2" id="KW-1185">Reference proteome</keyword>
<organism evidence="1 2">
    <name type="scientific">Ajellomyces capsulatus (strain G186AR / H82 / ATCC MYA-2454 / RMSCC 2432)</name>
    <name type="common">Darling's disease fungus</name>
    <name type="synonym">Histoplasma capsulatum</name>
    <dbReference type="NCBI Taxonomy" id="447093"/>
    <lineage>
        <taxon>Eukaryota</taxon>
        <taxon>Fungi</taxon>
        <taxon>Dikarya</taxon>
        <taxon>Ascomycota</taxon>
        <taxon>Pezizomycotina</taxon>
        <taxon>Eurotiomycetes</taxon>
        <taxon>Eurotiomycetidae</taxon>
        <taxon>Onygenales</taxon>
        <taxon>Ajellomycetaceae</taxon>
        <taxon>Histoplasma</taxon>
    </lineage>
</organism>
<dbReference type="Proteomes" id="UP000001631">
    <property type="component" value="Unassembled WGS sequence"/>
</dbReference>
<dbReference type="InParanoid" id="C0NL78"/>
<name>C0NL78_AJECG</name>
<dbReference type="EMBL" id="GG663366">
    <property type="protein sequence ID" value="EEH08619.1"/>
    <property type="molecule type" value="Genomic_DNA"/>
</dbReference>
<dbReference type="RefSeq" id="XP_045289100.1">
    <property type="nucleotide sequence ID" value="XM_045430957.1"/>
</dbReference>
<dbReference type="HOGENOM" id="CLU_1570177_0_0_1"/>
<dbReference type="AlphaFoldDB" id="C0NL78"/>